<organism evidence="1">
    <name type="scientific">Xenopus tropicalis</name>
    <name type="common">Western clawed frog</name>
    <name type="synonym">Silurana tropicalis</name>
    <dbReference type="NCBI Taxonomy" id="8364"/>
    <lineage>
        <taxon>Eukaryota</taxon>
        <taxon>Metazoa</taxon>
        <taxon>Chordata</taxon>
        <taxon>Craniata</taxon>
        <taxon>Vertebrata</taxon>
        <taxon>Euteleostomi</taxon>
        <taxon>Amphibia</taxon>
        <taxon>Batrachia</taxon>
        <taxon>Anura</taxon>
        <taxon>Pipoidea</taxon>
        <taxon>Pipidae</taxon>
        <taxon>Xenopodinae</taxon>
        <taxon>Xenopus</taxon>
        <taxon>Silurana</taxon>
    </lineage>
</organism>
<reference evidence="1" key="2">
    <citation type="submission" date="2020-05" db="UniProtKB">
        <authorList>
            <consortium name="Ensembl"/>
        </authorList>
    </citation>
    <scope>IDENTIFICATION</scope>
</reference>
<dbReference type="GeneTree" id="ENSGT01030000235343"/>
<protein>
    <submittedName>
        <fullName evidence="1">Uncharacterized protein</fullName>
    </submittedName>
</protein>
<evidence type="ECO:0000313" key="1">
    <source>
        <dbReference type="Ensembl" id="ENSXETP00000078022"/>
    </source>
</evidence>
<dbReference type="Ensembl" id="ENSXETT00000096103">
    <property type="protein sequence ID" value="ENSXETP00000078022"/>
    <property type="gene ID" value="ENSXETG00000037132"/>
</dbReference>
<reference evidence="1" key="1">
    <citation type="journal article" date="2010" name="Science">
        <title>The genome of the Western clawed frog Xenopus tropicalis.</title>
        <authorList>
            <person name="Hellsten U."/>
            <person name="Harland R.M."/>
            <person name="Gilchrist M.J."/>
            <person name="Hendrix D."/>
            <person name="Jurka J."/>
            <person name="Kapitonov V."/>
            <person name="Ovcharenko I."/>
            <person name="Putnam N.H."/>
            <person name="Shu S."/>
            <person name="Taher L."/>
            <person name="Blitz I.L."/>
            <person name="Blumberg B."/>
            <person name="Dichmann D.S."/>
            <person name="Dubchak I."/>
            <person name="Amaya E."/>
            <person name="Detter J.C."/>
            <person name="Fletcher R."/>
            <person name="Gerhard D.S."/>
            <person name="Goodstein D."/>
            <person name="Graves T."/>
            <person name="Grigoriev I.V."/>
            <person name="Grimwood J."/>
            <person name="Kawashima T."/>
            <person name="Lindquist E."/>
            <person name="Lucas S.M."/>
            <person name="Mead P.E."/>
            <person name="Mitros T."/>
            <person name="Ogino H."/>
            <person name="Ohta Y."/>
            <person name="Poliakov A.V."/>
            <person name="Pollet N."/>
            <person name="Robert J."/>
            <person name="Salamov A."/>
            <person name="Sater A.K."/>
            <person name="Schmutz J."/>
            <person name="Terry A."/>
            <person name="Vize P.D."/>
            <person name="Warren W.C."/>
            <person name="Wells D."/>
            <person name="Wills A."/>
            <person name="Wilson R.K."/>
            <person name="Zimmerman L.B."/>
            <person name="Zorn A.M."/>
            <person name="Grainger R."/>
            <person name="Grammer T."/>
            <person name="Khokha M.K."/>
            <person name="Richardson P.M."/>
            <person name="Rokhsar D.S."/>
        </authorList>
    </citation>
    <scope>NUCLEOTIDE SEQUENCE [LARGE SCALE GENOMIC DNA]</scope>
    <source>
        <strain evidence="1">Nigerian</strain>
    </source>
</reference>
<name>A0A6I8R0H9_XENTR</name>
<proteinExistence type="predicted"/>
<accession>A0A6I8R0H9</accession>
<dbReference type="Bgee" id="ENSXETG00000037132">
    <property type="expression patterns" value="Expressed in gastrula and 8 other cell types or tissues"/>
</dbReference>
<dbReference type="AlphaFoldDB" id="A0A6I8R0H9"/>
<dbReference type="InParanoid" id="A0A6I8R0H9"/>
<sequence>MDFVLVGVATVEAQVKSLVILVLHSIHHLLWHPDSEGQVATHLPDHNCGAYVLGLDLNVLPCHFLNDSQAVGSALVPTIFRTINKSCRKLIHLSLVYFLVHTLLEILENYCQLKDKIRTNSISCD</sequence>